<evidence type="ECO:0000313" key="3">
    <source>
        <dbReference type="Proteomes" id="UP001482620"/>
    </source>
</evidence>
<gene>
    <name evidence="2" type="ORF">ILYODFUR_019260</name>
</gene>
<organism evidence="2 3">
    <name type="scientific">Ilyodon furcidens</name>
    <name type="common">goldbreast splitfin</name>
    <dbReference type="NCBI Taxonomy" id="33524"/>
    <lineage>
        <taxon>Eukaryota</taxon>
        <taxon>Metazoa</taxon>
        <taxon>Chordata</taxon>
        <taxon>Craniata</taxon>
        <taxon>Vertebrata</taxon>
        <taxon>Euteleostomi</taxon>
        <taxon>Actinopterygii</taxon>
        <taxon>Neopterygii</taxon>
        <taxon>Teleostei</taxon>
        <taxon>Neoteleostei</taxon>
        <taxon>Acanthomorphata</taxon>
        <taxon>Ovalentaria</taxon>
        <taxon>Atherinomorphae</taxon>
        <taxon>Cyprinodontiformes</taxon>
        <taxon>Goodeidae</taxon>
        <taxon>Ilyodon</taxon>
    </lineage>
</organism>
<protein>
    <submittedName>
        <fullName evidence="2">Uncharacterized protein</fullName>
    </submittedName>
</protein>
<dbReference type="Proteomes" id="UP001482620">
    <property type="component" value="Unassembled WGS sequence"/>
</dbReference>
<feature type="non-terminal residue" evidence="2">
    <location>
        <position position="1"/>
    </location>
</feature>
<keyword evidence="1" id="KW-1133">Transmembrane helix</keyword>
<feature type="transmembrane region" description="Helical" evidence="1">
    <location>
        <begin position="59"/>
        <end position="78"/>
    </location>
</feature>
<accession>A0ABV0V4A8</accession>
<evidence type="ECO:0000256" key="1">
    <source>
        <dbReference type="SAM" id="Phobius"/>
    </source>
</evidence>
<keyword evidence="1" id="KW-0812">Transmembrane</keyword>
<name>A0ABV0V4A8_9TELE</name>
<evidence type="ECO:0000313" key="2">
    <source>
        <dbReference type="EMBL" id="MEQ2252197.1"/>
    </source>
</evidence>
<proteinExistence type="predicted"/>
<comment type="caution">
    <text evidence="2">The sequence shown here is derived from an EMBL/GenBank/DDBJ whole genome shotgun (WGS) entry which is preliminary data.</text>
</comment>
<dbReference type="EMBL" id="JAHRIQ010094603">
    <property type="protein sequence ID" value="MEQ2252197.1"/>
    <property type="molecule type" value="Genomic_DNA"/>
</dbReference>
<sequence>ACAGETRRGKKKNAYLIKKSTAGCQCSTRALENLARCSGNREDEFRSSPPLMRTAPAKLLFIFYGCAALVASVACVFFI</sequence>
<keyword evidence="3" id="KW-1185">Reference proteome</keyword>
<keyword evidence="1" id="KW-0472">Membrane</keyword>
<reference evidence="2 3" key="1">
    <citation type="submission" date="2021-06" db="EMBL/GenBank/DDBJ databases">
        <authorList>
            <person name="Palmer J.M."/>
        </authorList>
    </citation>
    <scope>NUCLEOTIDE SEQUENCE [LARGE SCALE GENOMIC DNA]</scope>
    <source>
        <strain evidence="3">if_2019</strain>
        <tissue evidence="2">Muscle</tissue>
    </source>
</reference>